<gene>
    <name evidence="1" type="ordered locus">MTR_4g114700</name>
</gene>
<reference evidence="1 3" key="1">
    <citation type="journal article" date="2011" name="Nature">
        <title>The Medicago genome provides insight into the evolution of rhizobial symbioses.</title>
        <authorList>
            <person name="Young N.D."/>
            <person name="Debelle F."/>
            <person name="Oldroyd G.E."/>
            <person name="Geurts R."/>
            <person name="Cannon S.B."/>
            <person name="Udvardi M.K."/>
            <person name="Benedito V.A."/>
            <person name="Mayer K.F."/>
            <person name="Gouzy J."/>
            <person name="Schoof H."/>
            <person name="Van de Peer Y."/>
            <person name="Proost S."/>
            <person name="Cook D.R."/>
            <person name="Meyers B.C."/>
            <person name="Spannagl M."/>
            <person name="Cheung F."/>
            <person name="De Mita S."/>
            <person name="Krishnakumar V."/>
            <person name="Gundlach H."/>
            <person name="Zhou S."/>
            <person name="Mudge J."/>
            <person name="Bharti A.K."/>
            <person name="Murray J.D."/>
            <person name="Naoumkina M.A."/>
            <person name="Rosen B."/>
            <person name="Silverstein K.A."/>
            <person name="Tang H."/>
            <person name="Rombauts S."/>
            <person name="Zhao P.X."/>
            <person name="Zhou P."/>
            <person name="Barbe V."/>
            <person name="Bardou P."/>
            <person name="Bechner M."/>
            <person name="Bellec A."/>
            <person name="Berger A."/>
            <person name="Berges H."/>
            <person name="Bidwell S."/>
            <person name="Bisseling T."/>
            <person name="Choisne N."/>
            <person name="Couloux A."/>
            <person name="Denny R."/>
            <person name="Deshpande S."/>
            <person name="Dai X."/>
            <person name="Doyle J.J."/>
            <person name="Dudez A.M."/>
            <person name="Farmer A.D."/>
            <person name="Fouteau S."/>
            <person name="Franken C."/>
            <person name="Gibelin C."/>
            <person name="Gish J."/>
            <person name="Goldstein S."/>
            <person name="Gonzalez A.J."/>
            <person name="Green P.J."/>
            <person name="Hallab A."/>
            <person name="Hartog M."/>
            <person name="Hua A."/>
            <person name="Humphray S.J."/>
            <person name="Jeong D.H."/>
            <person name="Jing Y."/>
            <person name="Jocker A."/>
            <person name="Kenton S.M."/>
            <person name="Kim D.J."/>
            <person name="Klee K."/>
            <person name="Lai H."/>
            <person name="Lang C."/>
            <person name="Lin S."/>
            <person name="Macmil S.L."/>
            <person name="Magdelenat G."/>
            <person name="Matthews L."/>
            <person name="McCorrison J."/>
            <person name="Monaghan E.L."/>
            <person name="Mun J.H."/>
            <person name="Najar F.Z."/>
            <person name="Nicholson C."/>
            <person name="Noirot C."/>
            <person name="O'Bleness M."/>
            <person name="Paule C.R."/>
            <person name="Poulain J."/>
            <person name="Prion F."/>
            <person name="Qin B."/>
            <person name="Qu C."/>
            <person name="Retzel E.F."/>
            <person name="Riddle C."/>
            <person name="Sallet E."/>
            <person name="Samain S."/>
            <person name="Samson N."/>
            <person name="Sanders I."/>
            <person name="Saurat O."/>
            <person name="Scarpelli C."/>
            <person name="Schiex T."/>
            <person name="Segurens B."/>
            <person name="Severin A.J."/>
            <person name="Sherrier D.J."/>
            <person name="Shi R."/>
            <person name="Sims S."/>
            <person name="Singer S.R."/>
            <person name="Sinharoy S."/>
            <person name="Sterck L."/>
            <person name="Viollet A."/>
            <person name="Wang B.B."/>
            <person name="Wang K."/>
            <person name="Wang M."/>
            <person name="Wang X."/>
            <person name="Warfsmann J."/>
            <person name="Weissenbach J."/>
            <person name="White D.D."/>
            <person name="White J.D."/>
            <person name="Wiley G.B."/>
            <person name="Wincker P."/>
            <person name="Xing Y."/>
            <person name="Yang L."/>
            <person name="Yao Z."/>
            <person name="Ying F."/>
            <person name="Zhai J."/>
            <person name="Zhou L."/>
            <person name="Zuber A."/>
            <person name="Denarie J."/>
            <person name="Dixon R.A."/>
            <person name="May G.D."/>
            <person name="Schwartz D.C."/>
            <person name="Rogers J."/>
            <person name="Quetier F."/>
            <person name="Town C.D."/>
            <person name="Roe B.A."/>
        </authorList>
    </citation>
    <scope>NUCLEOTIDE SEQUENCE [LARGE SCALE GENOMIC DNA]</scope>
    <source>
        <strain evidence="1">A17</strain>
        <strain evidence="2 3">cv. Jemalong A17</strain>
    </source>
</reference>
<organism evidence="1 3">
    <name type="scientific">Medicago truncatula</name>
    <name type="common">Barrel medic</name>
    <name type="synonym">Medicago tribuloides</name>
    <dbReference type="NCBI Taxonomy" id="3880"/>
    <lineage>
        <taxon>Eukaryota</taxon>
        <taxon>Viridiplantae</taxon>
        <taxon>Streptophyta</taxon>
        <taxon>Embryophyta</taxon>
        <taxon>Tracheophyta</taxon>
        <taxon>Spermatophyta</taxon>
        <taxon>Magnoliopsida</taxon>
        <taxon>eudicotyledons</taxon>
        <taxon>Gunneridae</taxon>
        <taxon>Pentapetalae</taxon>
        <taxon>rosids</taxon>
        <taxon>fabids</taxon>
        <taxon>Fabales</taxon>
        <taxon>Fabaceae</taxon>
        <taxon>Papilionoideae</taxon>
        <taxon>50 kb inversion clade</taxon>
        <taxon>NPAAA clade</taxon>
        <taxon>Hologalegina</taxon>
        <taxon>IRL clade</taxon>
        <taxon>Trifolieae</taxon>
        <taxon>Medicago</taxon>
    </lineage>
</organism>
<protein>
    <submittedName>
        <fullName evidence="1">Galactose oxidase, putative</fullName>
    </submittedName>
</protein>
<dbReference type="PANTHER" id="PTHR31790">
    <property type="entry name" value="OS02G0783600 PROTEIN"/>
    <property type="match status" value="1"/>
</dbReference>
<sequence length="241" mass="28423">MMNNRRGKRRFIFLHRLSSYYLWNPSTGVERQIPLSPNESHGYADDDSYLYGFGYDELRDDYLVVMFYFEVFLDDVLWSGLEFFSLRDNMWHVIESTHFPDIKYRPNYQPRVGLVFNGSIHWSSMYDILYATLEIRVMKEYKVQSSWTKVLILSLDVNPSRYFIPICSTKSGDIIGRDDKTGRLKYNHKGQLLENASLWDDPLLSTGSQFVVYTESLFHSLVTTCKTKKIEILKYSPALFY</sequence>
<dbReference type="Proteomes" id="UP000002051">
    <property type="component" value="Chromosome 4"/>
</dbReference>
<evidence type="ECO:0000313" key="2">
    <source>
        <dbReference type="EnsemblPlants" id="AES91547"/>
    </source>
</evidence>
<dbReference type="HOGENOM" id="CLU_027176_3_1_1"/>
<dbReference type="PANTHER" id="PTHR31790:SF526">
    <property type="entry name" value="OS12G0618150 PROTEIN"/>
    <property type="match status" value="1"/>
</dbReference>
<dbReference type="EMBL" id="CM001220">
    <property type="protein sequence ID" value="AES91547.1"/>
    <property type="molecule type" value="Genomic_DNA"/>
</dbReference>
<evidence type="ECO:0000313" key="3">
    <source>
        <dbReference type="Proteomes" id="UP000002051"/>
    </source>
</evidence>
<dbReference type="PaxDb" id="3880-AES91547"/>
<dbReference type="EnsemblPlants" id="AES91547">
    <property type="protein sequence ID" value="AES91547"/>
    <property type="gene ID" value="MTR_4g114700"/>
</dbReference>
<evidence type="ECO:0000313" key="1">
    <source>
        <dbReference type="EMBL" id="AES91547.1"/>
    </source>
</evidence>
<proteinExistence type="predicted"/>
<dbReference type="AlphaFoldDB" id="G7JE39"/>
<dbReference type="OMA" id="NHISEYM"/>
<reference evidence="1 3" key="2">
    <citation type="journal article" date="2014" name="BMC Genomics">
        <title>An improved genome release (version Mt4.0) for the model legume Medicago truncatula.</title>
        <authorList>
            <person name="Tang H."/>
            <person name="Krishnakumar V."/>
            <person name="Bidwell S."/>
            <person name="Rosen B."/>
            <person name="Chan A."/>
            <person name="Zhou S."/>
            <person name="Gentzbittel L."/>
            <person name="Childs K.L."/>
            <person name="Yandell M."/>
            <person name="Gundlach H."/>
            <person name="Mayer K.F."/>
            <person name="Schwartz D.C."/>
            <person name="Town C.D."/>
        </authorList>
    </citation>
    <scope>GENOME REANNOTATION</scope>
    <source>
        <strain evidence="2 3">cv. Jemalong A17</strain>
    </source>
</reference>
<reference evidence="2" key="3">
    <citation type="submission" date="2015-04" db="UniProtKB">
        <authorList>
            <consortium name="EnsemblPlants"/>
        </authorList>
    </citation>
    <scope>IDENTIFICATION</scope>
    <source>
        <strain evidence="2">cv. Jemalong A17</strain>
    </source>
</reference>
<accession>G7JE39</accession>
<keyword evidence="3" id="KW-1185">Reference proteome</keyword>
<name>G7JE39_MEDTR</name>
<dbReference type="InterPro" id="IPR052361">
    <property type="entry name" value="F-box_domain"/>
</dbReference>